<sequence>MHTEYSFKRGAFALLMTLAAPSVLAQAEAPEDEARVASDSATMNFVGDRYRVGVGVDTEFDFFGEFLLTLTENARSAWLAEGWLGNEGAGGVKLNYHWVFGGQTEAGLDGPVYTDGRVAKLFLAADENQLDDRKLSFGGGFENEDWFFSLYGMTALSDERRVNRAIELEDVLVQGTIDGRGFTRIDTLQRITDLFEAPYDWGVGLRAGRHFDGRLVSLRGGLDYEDGDFGASQWQASLNLDKYFADSPHGLSLRTGFARKRGDFEDDRNDLRASLVYTYSFGSRYQPTTRVREESYQVQPEPRYETRAVASEVTLSDRATFDFDSAELRPAARTTLDELLSAIQDGSLIGSVQVGGHTCNIGTEAYNQGLSERRAQAVVDYLIARGLSSDRIVATGYGELEPRFSNETEESRARNRRVEISFVTEHSRTERIQVGPDGPVTEIRQVEVPVEAAWIRRALRNPVQHKRIVDYYRYQEVSESLIEGEVEFDNTAPVAANDQVQVLIDSIDNAIDVLANDSDADGDALTIVQVGTPASGQVQISGGVLLYTPNAGFTGSDSFSYTVEDSFGGQAQANVAIVVIEPNAAPAAEDDSAVTQTGQAVSIDVLANDSDPDGDALTITGFGQPANGTVSLDGERLVYQPAEGFSGSDSFSYTVGDGRGGEATAQVTVQVNDPAANRPPVANPDAASGPGGVPIVVDVLANDFDPDGDPLTVLGVERLSLAATEITINADGTVTFVISPNCNGRNLFRYTIADPSGATSSALIYVTRTGATGEGAETAGDSELNCIF</sequence>
<dbReference type="SUPFAM" id="SSF103088">
    <property type="entry name" value="OmpA-like"/>
    <property type="match status" value="1"/>
</dbReference>
<dbReference type="GO" id="GO:0009279">
    <property type="term" value="C:cell outer membrane"/>
    <property type="evidence" value="ECO:0007669"/>
    <property type="project" value="UniProtKB-SubCell"/>
</dbReference>
<keyword evidence="3" id="KW-0998">Cell outer membrane</keyword>
<dbReference type="AlphaFoldDB" id="A0A0K0XV26"/>
<keyword evidence="5" id="KW-1185">Reference proteome</keyword>
<dbReference type="InterPro" id="IPR050330">
    <property type="entry name" value="Bact_OuterMem_StrucFunc"/>
</dbReference>
<dbReference type="InterPro" id="IPR006665">
    <property type="entry name" value="OmpA-like"/>
</dbReference>
<dbReference type="RefSeq" id="WP_049725108.1">
    <property type="nucleotide sequence ID" value="NZ_CP012154.1"/>
</dbReference>
<name>A0A0K0XV26_9GAMM</name>
<dbReference type="Gene3D" id="2.60.40.2810">
    <property type="match status" value="3"/>
</dbReference>
<evidence type="ECO:0000256" key="1">
    <source>
        <dbReference type="ARBA" id="ARBA00004442"/>
    </source>
</evidence>
<evidence type="ECO:0000256" key="2">
    <source>
        <dbReference type="ARBA" id="ARBA00023136"/>
    </source>
</evidence>
<dbReference type="CDD" id="cd07185">
    <property type="entry name" value="OmpA_C-like"/>
    <property type="match status" value="1"/>
</dbReference>
<comment type="subcellular location">
    <subcellularLocation>
        <location evidence="1">Cell outer membrane</location>
    </subcellularLocation>
</comment>
<dbReference type="PROSITE" id="PS51123">
    <property type="entry name" value="OMPA_2"/>
    <property type="match status" value="1"/>
</dbReference>
<dbReference type="InterPro" id="IPR006664">
    <property type="entry name" value="OMP_bac"/>
</dbReference>
<dbReference type="InterPro" id="IPR036737">
    <property type="entry name" value="OmpA-like_sf"/>
</dbReference>
<dbReference type="Pfam" id="PF00691">
    <property type="entry name" value="OmpA"/>
    <property type="match status" value="1"/>
</dbReference>
<dbReference type="Pfam" id="PF17963">
    <property type="entry name" value="Big_9"/>
    <property type="match status" value="3"/>
</dbReference>
<protein>
    <submittedName>
        <fullName evidence="4">Uncharacterized protein</fullName>
    </submittedName>
</protein>
<dbReference type="Gene3D" id="3.30.1330.60">
    <property type="entry name" value="OmpA-like domain"/>
    <property type="match status" value="1"/>
</dbReference>
<evidence type="ECO:0000313" key="5">
    <source>
        <dbReference type="Proteomes" id="UP000066624"/>
    </source>
</evidence>
<proteinExistence type="predicted"/>
<dbReference type="PANTHER" id="PTHR30329">
    <property type="entry name" value="STATOR ELEMENT OF FLAGELLAR MOTOR COMPLEX"/>
    <property type="match status" value="1"/>
</dbReference>
<organism evidence="4 5">
    <name type="scientific">Wenzhouxiangella marina</name>
    <dbReference type="NCBI Taxonomy" id="1579979"/>
    <lineage>
        <taxon>Bacteria</taxon>
        <taxon>Pseudomonadati</taxon>
        <taxon>Pseudomonadota</taxon>
        <taxon>Gammaproteobacteria</taxon>
        <taxon>Chromatiales</taxon>
        <taxon>Wenzhouxiangellaceae</taxon>
        <taxon>Wenzhouxiangella</taxon>
    </lineage>
</organism>
<dbReference type="NCBIfam" id="NF012211">
    <property type="entry name" value="tand_rpt_95"/>
    <property type="match status" value="3"/>
</dbReference>
<dbReference type="Proteomes" id="UP000066624">
    <property type="component" value="Chromosome"/>
</dbReference>
<evidence type="ECO:0000313" key="4">
    <source>
        <dbReference type="EMBL" id="AKS41471.1"/>
    </source>
</evidence>
<keyword evidence="2" id="KW-0472">Membrane</keyword>
<dbReference type="STRING" id="1579979.WM2015_1096"/>
<dbReference type="PANTHER" id="PTHR30329:SF21">
    <property type="entry name" value="LIPOPROTEIN YIAD-RELATED"/>
    <property type="match status" value="1"/>
</dbReference>
<dbReference type="EMBL" id="CP012154">
    <property type="protein sequence ID" value="AKS41471.1"/>
    <property type="molecule type" value="Genomic_DNA"/>
</dbReference>
<gene>
    <name evidence="4" type="ORF">WM2015_1096</name>
</gene>
<dbReference type="KEGG" id="wma:WM2015_1096"/>
<accession>A0A0K0XV26</accession>
<evidence type="ECO:0000256" key="3">
    <source>
        <dbReference type="ARBA" id="ARBA00023237"/>
    </source>
</evidence>
<dbReference type="PATRIC" id="fig|1579979.3.peg.1121"/>
<dbReference type="PRINTS" id="PR01021">
    <property type="entry name" value="OMPADOMAIN"/>
</dbReference>
<reference evidence="4 5" key="1">
    <citation type="submission" date="2015-07" db="EMBL/GenBank/DDBJ databases">
        <authorList>
            <person name="Noorani M."/>
        </authorList>
    </citation>
    <scope>NUCLEOTIDE SEQUENCE [LARGE SCALE GENOMIC DNA]</scope>
    <source>
        <strain evidence="4 5">KCTC 42284</strain>
    </source>
</reference>